<dbReference type="AlphaFoldDB" id="A0A1F5WY76"/>
<organism evidence="8 9">
    <name type="scientific">Candidatus Giovannonibacteria bacterium RIFCSPHIGHO2_12_44_12</name>
    <dbReference type="NCBI Taxonomy" id="1798340"/>
    <lineage>
        <taxon>Bacteria</taxon>
        <taxon>Candidatus Giovannoniibacteriota</taxon>
    </lineage>
</organism>
<name>A0A1F5WY76_9BACT</name>
<proteinExistence type="predicted"/>
<evidence type="ECO:0000256" key="6">
    <source>
        <dbReference type="ARBA" id="ARBA00023118"/>
    </source>
</evidence>
<dbReference type="NCBIfam" id="TIGR01573">
    <property type="entry name" value="cas2"/>
    <property type="match status" value="1"/>
</dbReference>
<evidence type="ECO:0000256" key="2">
    <source>
        <dbReference type="ARBA" id="ARBA00022723"/>
    </source>
</evidence>
<dbReference type="GO" id="GO:0043571">
    <property type="term" value="P:maintenance of CRISPR repeat elements"/>
    <property type="evidence" value="ECO:0007669"/>
    <property type="project" value="InterPro"/>
</dbReference>
<evidence type="ECO:0000259" key="7">
    <source>
        <dbReference type="Pfam" id="PF20803"/>
    </source>
</evidence>
<keyword evidence="2" id="KW-0479">Metal-binding</keyword>
<evidence type="ECO:0000256" key="1">
    <source>
        <dbReference type="ARBA" id="ARBA00022722"/>
    </source>
</evidence>
<comment type="caution">
    <text evidence="8">The sequence shown here is derived from an EMBL/GenBank/DDBJ whole genome shotgun (WGS) entry which is preliminary data.</text>
</comment>
<protein>
    <submittedName>
        <fullName evidence="8">CRISPR-associated endonuclease Cas2</fullName>
    </submittedName>
</protein>
<evidence type="ECO:0000256" key="4">
    <source>
        <dbReference type="ARBA" id="ARBA00022801"/>
    </source>
</evidence>
<feature type="domain" description="Transcriptional repressor PaaX-like central Cas2-like" evidence="7">
    <location>
        <begin position="97"/>
        <end position="168"/>
    </location>
</feature>
<keyword evidence="1" id="KW-0540">Nuclease</keyword>
<dbReference type="InterPro" id="IPR021127">
    <property type="entry name" value="CRISPR_associated_Cas2"/>
</dbReference>
<dbReference type="Pfam" id="PF20803">
    <property type="entry name" value="PaaX_M"/>
    <property type="match status" value="1"/>
</dbReference>
<keyword evidence="6" id="KW-0051">Antiviral defense</keyword>
<dbReference type="EMBL" id="MFHS01000037">
    <property type="protein sequence ID" value="OGF80553.1"/>
    <property type="molecule type" value="Genomic_DNA"/>
</dbReference>
<dbReference type="Gene3D" id="3.30.70.2650">
    <property type="match status" value="1"/>
</dbReference>
<reference evidence="8 9" key="1">
    <citation type="journal article" date="2016" name="Nat. Commun.">
        <title>Thousands of microbial genomes shed light on interconnected biogeochemical processes in an aquifer system.</title>
        <authorList>
            <person name="Anantharaman K."/>
            <person name="Brown C.T."/>
            <person name="Hug L.A."/>
            <person name="Sharon I."/>
            <person name="Castelle C.J."/>
            <person name="Probst A.J."/>
            <person name="Thomas B.C."/>
            <person name="Singh A."/>
            <person name="Wilkins M.J."/>
            <person name="Karaoz U."/>
            <person name="Brodie E.L."/>
            <person name="Williams K.H."/>
            <person name="Hubbard S.S."/>
            <person name="Banfield J.F."/>
        </authorList>
    </citation>
    <scope>NUCLEOTIDE SEQUENCE [LARGE SCALE GENOMIC DNA]</scope>
</reference>
<dbReference type="Proteomes" id="UP000178299">
    <property type="component" value="Unassembled WGS sequence"/>
</dbReference>
<sequence>MARYGKLTIQILNLLSSGILLGYTRDRKQRLEILEECDKIWYSMDRNQLFRALRILKMKKLIDVIDKGDKRRIELTQSGKSRSISYLIHGLAVKKQKRWDRKWRIVIFDVPETRRKTRDSLRGHLKRLGFYEFQKSVFAIPYPCEDEVTTIANFLNLKDNLRYLESVLAYDEDLRKQFRL</sequence>
<evidence type="ECO:0000256" key="5">
    <source>
        <dbReference type="ARBA" id="ARBA00022842"/>
    </source>
</evidence>
<keyword evidence="3 8" id="KW-0255">Endonuclease</keyword>
<dbReference type="InterPro" id="IPR048846">
    <property type="entry name" value="PaaX-like_central"/>
</dbReference>
<keyword evidence="5" id="KW-0460">Magnesium</keyword>
<keyword evidence="4" id="KW-0378">Hydrolase</keyword>
<dbReference type="GO" id="GO:0004521">
    <property type="term" value="F:RNA endonuclease activity"/>
    <property type="evidence" value="ECO:0007669"/>
    <property type="project" value="InterPro"/>
</dbReference>
<evidence type="ECO:0000256" key="3">
    <source>
        <dbReference type="ARBA" id="ARBA00022759"/>
    </source>
</evidence>
<gene>
    <name evidence="8" type="ORF">A2W48_03185</name>
</gene>
<evidence type="ECO:0000313" key="8">
    <source>
        <dbReference type="EMBL" id="OGF80553.1"/>
    </source>
</evidence>
<dbReference type="SUPFAM" id="SSF143430">
    <property type="entry name" value="TTP0101/SSO1404-like"/>
    <property type="match status" value="1"/>
</dbReference>
<evidence type="ECO:0000313" key="9">
    <source>
        <dbReference type="Proteomes" id="UP000178299"/>
    </source>
</evidence>
<accession>A0A1F5WY76</accession>